<evidence type="ECO:0000313" key="2">
    <source>
        <dbReference type="Proteomes" id="UP000272778"/>
    </source>
</evidence>
<proteinExistence type="predicted"/>
<evidence type="ECO:0000313" key="1">
    <source>
        <dbReference type="EMBL" id="RQH09722.1"/>
    </source>
</evidence>
<dbReference type="Proteomes" id="UP000272778">
    <property type="component" value="Unassembled WGS sequence"/>
</dbReference>
<reference evidence="1 2" key="1">
    <citation type="submission" date="2018-11" db="EMBL/GenBank/DDBJ databases">
        <title>Paraburkholderia sp. DHOA04, isolated from soil.</title>
        <authorList>
            <person name="Gao Z.-H."/>
            <person name="Qiu L.-H."/>
            <person name="Fu J.-C."/>
        </authorList>
    </citation>
    <scope>NUCLEOTIDE SEQUENCE [LARGE SCALE GENOMIC DNA]</scope>
    <source>
        <strain evidence="1 2">DHOA04</strain>
    </source>
</reference>
<accession>A0A3N6NKN7</accession>
<name>A0A3N6NKN7_9BURK</name>
<keyword evidence="2" id="KW-1185">Reference proteome</keyword>
<protein>
    <submittedName>
        <fullName evidence="1">Uncharacterized protein</fullName>
    </submittedName>
</protein>
<dbReference type="AlphaFoldDB" id="A0A3N6NKN7"/>
<dbReference type="EMBL" id="RQIS01000001">
    <property type="protein sequence ID" value="RQH09722.1"/>
    <property type="molecule type" value="Genomic_DNA"/>
</dbReference>
<organism evidence="1 2">
    <name type="scientific">Paraburkholderia dinghuensis</name>
    <dbReference type="NCBI Taxonomy" id="2305225"/>
    <lineage>
        <taxon>Bacteria</taxon>
        <taxon>Pseudomonadati</taxon>
        <taxon>Pseudomonadota</taxon>
        <taxon>Betaproteobacteria</taxon>
        <taxon>Burkholderiales</taxon>
        <taxon>Burkholderiaceae</taxon>
        <taxon>Paraburkholderia</taxon>
    </lineage>
</organism>
<sequence length="66" mass="7252">MKESLGSCKEGTGEVPATVAILRRSTSRAEVTRIVNERLASGHPHENVPHGCRTWRLAASAEQRQK</sequence>
<comment type="caution">
    <text evidence="1">The sequence shown here is derived from an EMBL/GenBank/DDBJ whole genome shotgun (WGS) entry which is preliminary data.</text>
</comment>
<gene>
    <name evidence="1" type="ORF">D1Y85_00780</name>
</gene>